<protein>
    <submittedName>
        <fullName evidence="1">Uncharacterized protein</fullName>
    </submittedName>
</protein>
<proteinExistence type="predicted"/>
<gene>
    <name evidence="1" type="ORF">SAMN05216243_2806</name>
</gene>
<sequence>MEKSTESETRYMMVKMNSMETASIDNVDPTFYVYDKQGEQTITFSESEIASLEDQELKTYLREYFQQLAEEASR</sequence>
<dbReference type="RefSeq" id="WP_093215410.1">
    <property type="nucleotide sequence ID" value="NZ_FNFL01000005.1"/>
</dbReference>
<dbReference type="OrthoDB" id="2970859at2"/>
<dbReference type="Proteomes" id="UP000198694">
    <property type="component" value="Unassembled WGS sequence"/>
</dbReference>
<reference evidence="1 2" key="1">
    <citation type="submission" date="2016-10" db="EMBL/GenBank/DDBJ databases">
        <authorList>
            <person name="de Groot N.N."/>
        </authorList>
    </citation>
    <scope>NUCLEOTIDE SEQUENCE [LARGE SCALE GENOMIC DNA]</scope>
    <source>
        <strain evidence="1 2">CGMCC 1.6502</strain>
    </source>
</reference>
<keyword evidence="2" id="KW-1185">Reference proteome</keyword>
<accession>A0A1G9B4F2</accession>
<name>A0A1G9B4F2_9BACI</name>
<dbReference type="AlphaFoldDB" id="A0A1G9B4F2"/>
<evidence type="ECO:0000313" key="1">
    <source>
        <dbReference type="EMBL" id="SDK34426.1"/>
    </source>
</evidence>
<organism evidence="1 2">
    <name type="scientific">Sediminibacillus albus</name>
    <dbReference type="NCBI Taxonomy" id="407036"/>
    <lineage>
        <taxon>Bacteria</taxon>
        <taxon>Bacillati</taxon>
        <taxon>Bacillota</taxon>
        <taxon>Bacilli</taxon>
        <taxon>Bacillales</taxon>
        <taxon>Bacillaceae</taxon>
        <taxon>Sediminibacillus</taxon>
    </lineage>
</organism>
<evidence type="ECO:0000313" key="2">
    <source>
        <dbReference type="Proteomes" id="UP000198694"/>
    </source>
</evidence>
<dbReference type="EMBL" id="FNFL01000005">
    <property type="protein sequence ID" value="SDK34426.1"/>
    <property type="molecule type" value="Genomic_DNA"/>
</dbReference>